<dbReference type="InterPro" id="IPR015422">
    <property type="entry name" value="PyrdxlP-dep_Trfase_small"/>
</dbReference>
<dbReference type="Gene3D" id="3.40.640.10">
    <property type="entry name" value="Type I PLP-dependent aspartate aminotransferase-like (Major domain)"/>
    <property type="match status" value="1"/>
</dbReference>
<name>A0ABP7KA81_9MICO</name>
<dbReference type="Gene3D" id="3.90.1150.10">
    <property type="entry name" value="Aspartate Aminotransferase, domain 1"/>
    <property type="match status" value="1"/>
</dbReference>
<dbReference type="EMBL" id="BAABCN010000002">
    <property type="protein sequence ID" value="GAA3870694.1"/>
    <property type="molecule type" value="Genomic_DNA"/>
</dbReference>
<evidence type="ECO:0000259" key="1">
    <source>
        <dbReference type="Pfam" id="PF00266"/>
    </source>
</evidence>
<dbReference type="InterPro" id="IPR015421">
    <property type="entry name" value="PyrdxlP-dep_Trfase_major"/>
</dbReference>
<gene>
    <name evidence="2" type="ORF">GCM10022381_12310</name>
</gene>
<dbReference type="Proteomes" id="UP001501803">
    <property type="component" value="Unassembled WGS sequence"/>
</dbReference>
<keyword evidence="3" id="KW-1185">Reference proteome</keyword>
<dbReference type="PANTHER" id="PTHR43586:SF21">
    <property type="entry name" value="PYRIDOXAL PHOSPHATE (PLP)-DEPENDENT ASPARTATE AMINOTRANSFERASE SUPERFAMILY"/>
    <property type="match status" value="1"/>
</dbReference>
<dbReference type="InterPro" id="IPR000192">
    <property type="entry name" value="Aminotrans_V_dom"/>
</dbReference>
<dbReference type="Pfam" id="PF00266">
    <property type="entry name" value="Aminotran_5"/>
    <property type="match status" value="1"/>
</dbReference>
<protein>
    <submittedName>
        <fullName evidence="2">Aminotransferase class V-fold PLP-dependent enzyme</fullName>
    </submittedName>
</protein>
<proteinExistence type="predicted"/>
<feature type="domain" description="Aminotransferase class V" evidence="1">
    <location>
        <begin position="70"/>
        <end position="306"/>
    </location>
</feature>
<organism evidence="2 3">
    <name type="scientific">Leifsonia kafniensis</name>
    <dbReference type="NCBI Taxonomy" id="475957"/>
    <lineage>
        <taxon>Bacteria</taxon>
        <taxon>Bacillati</taxon>
        <taxon>Actinomycetota</taxon>
        <taxon>Actinomycetes</taxon>
        <taxon>Micrococcales</taxon>
        <taxon>Microbacteriaceae</taxon>
        <taxon>Leifsonia</taxon>
    </lineage>
</organism>
<reference evidence="3" key="1">
    <citation type="journal article" date="2019" name="Int. J. Syst. Evol. Microbiol.">
        <title>The Global Catalogue of Microorganisms (GCM) 10K type strain sequencing project: providing services to taxonomists for standard genome sequencing and annotation.</title>
        <authorList>
            <consortium name="The Broad Institute Genomics Platform"/>
            <consortium name="The Broad Institute Genome Sequencing Center for Infectious Disease"/>
            <person name="Wu L."/>
            <person name="Ma J."/>
        </authorList>
    </citation>
    <scope>NUCLEOTIDE SEQUENCE [LARGE SCALE GENOMIC DNA]</scope>
    <source>
        <strain evidence="3">JCM 17021</strain>
    </source>
</reference>
<comment type="caution">
    <text evidence="2">The sequence shown here is derived from an EMBL/GenBank/DDBJ whole genome shotgun (WGS) entry which is preliminary data.</text>
</comment>
<sequence>MTPRTTASTAGTTLTRPALSLAEAQSRYSGGRGYLAACTLGLPSRDTVDAIAADTAAWAGARASAAGYGDVVEDVRSSFAELVGVDCSRVAIGSQVSVMAGMLAASVPDGAEVLCVDGDFTSMVFPFLGQAHRGVTVRHAPLANLAEHISSATWLVAFSLVQSATGAIADADAIVTAARAHGARTFCDTTQATGWLPVDAAQFDATTCHAYKWLCSPRGVAFLTVSPEFQTKLRPSQAGWYAGRDPWASCYGPEMSLADNARQFDVSPAWQAWVGARPAIDMFRRLDIASVRDFTVALGDALCDGLGIARQGQAIVTWPDADGADVARLAAARITASARAGRARVAFHLWNSADDVADVLTALGR</sequence>
<evidence type="ECO:0000313" key="2">
    <source>
        <dbReference type="EMBL" id="GAA3870694.1"/>
    </source>
</evidence>
<evidence type="ECO:0000313" key="3">
    <source>
        <dbReference type="Proteomes" id="UP001501803"/>
    </source>
</evidence>
<dbReference type="GO" id="GO:0008483">
    <property type="term" value="F:transaminase activity"/>
    <property type="evidence" value="ECO:0007669"/>
    <property type="project" value="UniProtKB-KW"/>
</dbReference>
<dbReference type="RefSeq" id="WP_345063473.1">
    <property type="nucleotide sequence ID" value="NZ_BAABCN010000002.1"/>
</dbReference>
<dbReference type="PANTHER" id="PTHR43586">
    <property type="entry name" value="CYSTEINE DESULFURASE"/>
    <property type="match status" value="1"/>
</dbReference>
<keyword evidence="2" id="KW-0808">Transferase</keyword>
<dbReference type="InterPro" id="IPR015424">
    <property type="entry name" value="PyrdxlP-dep_Trfase"/>
</dbReference>
<accession>A0ABP7KA81</accession>
<keyword evidence="2" id="KW-0032">Aminotransferase</keyword>
<dbReference type="SUPFAM" id="SSF53383">
    <property type="entry name" value="PLP-dependent transferases"/>
    <property type="match status" value="1"/>
</dbReference>